<dbReference type="Pfam" id="PF13450">
    <property type="entry name" value="NAD_binding_8"/>
    <property type="match status" value="1"/>
</dbReference>
<evidence type="ECO:0000256" key="5">
    <source>
        <dbReference type="ARBA" id="ARBA00023235"/>
    </source>
</evidence>
<keyword evidence="3" id="KW-0285">Flavoprotein</keyword>
<name>A0A645A0Q6_9ZZZZ</name>
<organism evidence="7">
    <name type="scientific">bioreactor metagenome</name>
    <dbReference type="NCBI Taxonomy" id="1076179"/>
    <lineage>
        <taxon>unclassified sequences</taxon>
        <taxon>metagenomes</taxon>
        <taxon>ecological metagenomes</taxon>
    </lineage>
</organism>
<dbReference type="GO" id="GO:0005829">
    <property type="term" value="C:cytosol"/>
    <property type="evidence" value="ECO:0007669"/>
    <property type="project" value="TreeGrafter"/>
</dbReference>
<dbReference type="PANTHER" id="PTHR21197:SF0">
    <property type="entry name" value="UDP-GALACTOPYRANOSE MUTASE"/>
    <property type="match status" value="1"/>
</dbReference>
<evidence type="ECO:0000256" key="1">
    <source>
        <dbReference type="ARBA" id="ARBA00001974"/>
    </source>
</evidence>
<comment type="caution">
    <text evidence="7">The sequence shown here is derived from an EMBL/GenBank/DDBJ whole genome shotgun (WGS) entry which is preliminary data.</text>
</comment>
<keyword evidence="4" id="KW-0274">FAD</keyword>
<dbReference type="EMBL" id="VSSQ01011411">
    <property type="protein sequence ID" value="MPM46775.1"/>
    <property type="molecule type" value="Genomic_DNA"/>
</dbReference>
<accession>A0A645A0Q6</accession>
<dbReference type="GO" id="GO:0008767">
    <property type="term" value="F:UDP-galactopyranose mutase activity"/>
    <property type="evidence" value="ECO:0007669"/>
    <property type="project" value="UniProtKB-EC"/>
</dbReference>
<gene>
    <name evidence="7" type="primary">rfbD_3</name>
    <name evidence="7" type="ORF">SDC9_93481</name>
</gene>
<evidence type="ECO:0000313" key="7">
    <source>
        <dbReference type="EMBL" id="MPM46775.1"/>
    </source>
</evidence>
<dbReference type="AlphaFoldDB" id="A0A645A0Q6"/>
<proteinExistence type="inferred from homology"/>
<dbReference type="Pfam" id="PF03275">
    <property type="entry name" value="GLF"/>
    <property type="match status" value="1"/>
</dbReference>
<keyword evidence="5 7" id="KW-0413">Isomerase</keyword>
<sequence>MKNYDVIIVGAGFAGSVMAERFAGIGKKVLLIDKRSHIGGNMYDYLDENGVLVHRYGPHLFHCKDFFVLDYLRQFSDWYDYQHRVMGYVNGKIVPIPFNLHSIDLLFEKDEADKLKETLINEYGMEQKVPILVLRQSPDPKIRKLAEFIYEKVFKYYTMKQWDLTPEEIDPKVTERVPVFVSYDDRYFQDEYQFLPKEGYTKIFEKMLNHPNIDVILNTKAEDVLKINFEEKKIYYQDHLFEGRFIFTGQLDELMKYRYGKLAYRSLYFDLQSHDGFYQETATVNYPTPKEEHAFTRITEFKHLMQNKPAKTTIAIEYPYPYEETAKKGNIPYYPVFTTENETIYGQYVNSIKDFTQLILLGRLAEFRYYNMDAIVKRSLEKFEELKTNIDPKDRT</sequence>
<evidence type="ECO:0000256" key="3">
    <source>
        <dbReference type="ARBA" id="ARBA00022630"/>
    </source>
</evidence>
<evidence type="ECO:0000259" key="6">
    <source>
        <dbReference type="Pfam" id="PF03275"/>
    </source>
</evidence>
<dbReference type="SUPFAM" id="SSF51971">
    <property type="entry name" value="Nucleotide-binding domain"/>
    <property type="match status" value="1"/>
</dbReference>
<dbReference type="PANTHER" id="PTHR21197">
    <property type="entry name" value="UDP-GALACTOPYRANOSE MUTASE"/>
    <property type="match status" value="1"/>
</dbReference>
<comment type="similarity">
    <text evidence="2">Belongs to the UDP-galactopyranose/dTDP-fucopyranose mutase family.</text>
</comment>
<dbReference type="InterPro" id="IPR004379">
    <property type="entry name" value="UDP-GALP_mutase"/>
</dbReference>
<dbReference type="SUPFAM" id="SSF54373">
    <property type="entry name" value="FAD-linked reductases, C-terminal domain"/>
    <property type="match status" value="1"/>
</dbReference>
<comment type="cofactor">
    <cofactor evidence="1">
        <name>FAD</name>
        <dbReference type="ChEBI" id="CHEBI:57692"/>
    </cofactor>
</comment>
<feature type="domain" description="UDP-galactopyranose mutase C-terminal" evidence="6">
    <location>
        <begin position="152"/>
        <end position="369"/>
    </location>
</feature>
<dbReference type="NCBIfam" id="TIGR00031">
    <property type="entry name" value="UDP-GALP_mutase"/>
    <property type="match status" value="1"/>
</dbReference>
<dbReference type="Gene3D" id="3.40.50.720">
    <property type="entry name" value="NAD(P)-binding Rossmann-like Domain"/>
    <property type="match status" value="3"/>
</dbReference>
<evidence type="ECO:0000256" key="4">
    <source>
        <dbReference type="ARBA" id="ARBA00022827"/>
    </source>
</evidence>
<dbReference type="EC" id="5.4.99.9" evidence="7"/>
<protein>
    <submittedName>
        <fullName evidence="7">UDP-galactopyranose mutase</fullName>
        <ecNumber evidence="7">5.4.99.9</ecNumber>
    </submittedName>
</protein>
<evidence type="ECO:0000256" key="2">
    <source>
        <dbReference type="ARBA" id="ARBA00009321"/>
    </source>
</evidence>
<dbReference type="GO" id="GO:0050660">
    <property type="term" value="F:flavin adenine dinucleotide binding"/>
    <property type="evidence" value="ECO:0007669"/>
    <property type="project" value="TreeGrafter"/>
</dbReference>
<reference evidence="7" key="1">
    <citation type="submission" date="2019-08" db="EMBL/GenBank/DDBJ databases">
        <authorList>
            <person name="Kucharzyk K."/>
            <person name="Murdoch R.W."/>
            <person name="Higgins S."/>
            <person name="Loffler F."/>
        </authorList>
    </citation>
    <scope>NUCLEOTIDE SEQUENCE</scope>
</reference>
<dbReference type="InterPro" id="IPR015899">
    <property type="entry name" value="UDP-GalPyranose_mutase_C"/>
</dbReference>